<reference evidence="3 4" key="2">
    <citation type="submission" date="2019-08" db="EMBL/GenBank/DDBJ databases">
        <title>Amycolatopsis acidicola sp. nov., isolated from peat swamp forest soil.</title>
        <authorList>
            <person name="Srisuk N."/>
        </authorList>
    </citation>
    <scope>NUCLEOTIDE SEQUENCE [LARGE SCALE GENOMIC DNA]</scope>
    <source>
        <strain evidence="3 4">TBRC 6029</strain>
    </source>
</reference>
<sequence length="185" mass="19833">MTDPVLLLIDMQRGFADSAYWGRRNNPGAEEGMLALAHRWQQEGRPIVLSRHDSVQPGSPLRPGQDGNLLRPELDGIRPELLVTKKVNSAFLGDADLNAWLKERGVTELVLAGIQTNMCVETTARMAGNLGYRTTVALDATFTFDLTGPDGSVIPAERLAEVTAANLHGGGFAAVRTVGNILGTA</sequence>
<feature type="domain" description="Isochorismatase-like" evidence="2">
    <location>
        <begin position="5"/>
        <end position="152"/>
    </location>
</feature>
<dbReference type="GO" id="GO:0016787">
    <property type="term" value="F:hydrolase activity"/>
    <property type="evidence" value="ECO:0007669"/>
    <property type="project" value="UniProtKB-KW"/>
</dbReference>
<dbReference type="Proteomes" id="UP000320011">
    <property type="component" value="Unassembled WGS sequence"/>
</dbReference>
<keyword evidence="1 3" id="KW-0378">Hydrolase</keyword>
<dbReference type="Pfam" id="PF00857">
    <property type="entry name" value="Isochorismatase"/>
    <property type="match status" value="1"/>
</dbReference>
<evidence type="ECO:0000259" key="2">
    <source>
        <dbReference type="Pfam" id="PF00857"/>
    </source>
</evidence>
<dbReference type="OrthoDB" id="9794942at2"/>
<dbReference type="InterPro" id="IPR050272">
    <property type="entry name" value="Isochorismatase-like_hydrls"/>
</dbReference>
<dbReference type="PANTHER" id="PTHR43540:SF1">
    <property type="entry name" value="ISOCHORISMATASE HYDROLASE"/>
    <property type="match status" value="1"/>
</dbReference>
<reference evidence="3 4" key="1">
    <citation type="submission" date="2019-07" db="EMBL/GenBank/DDBJ databases">
        <authorList>
            <person name="Duangmal K."/>
            <person name="Teo W.F.A."/>
        </authorList>
    </citation>
    <scope>NUCLEOTIDE SEQUENCE [LARGE SCALE GENOMIC DNA]</scope>
    <source>
        <strain evidence="3 4">TBRC 6029</strain>
    </source>
</reference>
<protein>
    <submittedName>
        <fullName evidence="3">Cysteine hydrolase</fullName>
    </submittedName>
</protein>
<dbReference type="Gene3D" id="3.40.50.850">
    <property type="entry name" value="Isochorismatase-like"/>
    <property type="match status" value="1"/>
</dbReference>
<dbReference type="SUPFAM" id="SSF52499">
    <property type="entry name" value="Isochorismatase-like hydrolases"/>
    <property type="match status" value="1"/>
</dbReference>
<organism evidence="3 4">
    <name type="scientific">Amycolatopsis rhizosphaerae</name>
    <dbReference type="NCBI Taxonomy" id="2053003"/>
    <lineage>
        <taxon>Bacteria</taxon>
        <taxon>Bacillati</taxon>
        <taxon>Actinomycetota</taxon>
        <taxon>Actinomycetes</taxon>
        <taxon>Pseudonocardiales</taxon>
        <taxon>Pseudonocardiaceae</taxon>
        <taxon>Amycolatopsis</taxon>
    </lineage>
</organism>
<evidence type="ECO:0000256" key="1">
    <source>
        <dbReference type="ARBA" id="ARBA00022801"/>
    </source>
</evidence>
<name>A0A558D9H2_9PSEU</name>
<dbReference type="InterPro" id="IPR036380">
    <property type="entry name" value="Isochorismatase-like_sf"/>
</dbReference>
<proteinExistence type="predicted"/>
<gene>
    <name evidence="3" type="ORF">FNH05_07095</name>
</gene>
<comment type="caution">
    <text evidence="3">The sequence shown here is derived from an EMBL/GenBank/DDBJ whole genome shotgun (WGS) entry which is preliminary data.</text>
</comment>
<dbReference type="PANTHER" id="PTHR43540">
    <property type="entry name" value="PEROXYUREIDOACRYLATE/UREIDOACRYLATE AMIDOHYDROLASE-RELATED"/>
    <property type="match status" value="1"/>
</dbReference>
<dbReference type="EMBL" id="VJWX01000042">
    <property type="protein sequence ID" value="TVT57677.1"/>
    <property type="molecule type" value="Genomic_DNA"/>
</dbReference>
<evidence type="ECO:0000313" key="4">
    <source>
        <dbReference type="Proteomes" id="UP000320011"/>
    </source>
</evidence>
<evidence type="ECO:0000313" key="3">
    <source>
        <dbReference type="EMBL" id="TVT57677.1"/>
    </source>
</evidence>
<dbReference type="CDD" id="cd01014">
    <property type="entry name" value="nicotinamidase_related"/>
    <property type="match status" value="1"/>
</dbReference>
<accession>A0A558D9H2</accession>
<dbReference type="InterPro" id="IPR000868">
    <property type="entry name" value="Isochorismatase-like_dom"/>
</dbReference>
<dbReference type="RefSeq" id="WP_144586495.1">
    <property type="nucleotide sequence ID" value="NZ_VJWX01000042.1"/>
</dbReference>
<dbReference type="AlphaFoldDB" id="A0A558D9H2"/>
<keyword evidence="4" id="KW-1185">Reference proteome</keyword>